<keyword evidence="2" id="KW-1185">Reference proteome</keyword>
<gene>
    <name evidence="1" type="ORF">U27_01400</name>
</gene>
<sequence>MLHSIDQAYFVEAIPPKPMGKYAHIILVRETQSFPLFQTDGGLNTVHVNAGLQDAQSLIRIMLFKRKQSSPERLVGRELLRRYGLVKGEDCDYNVKFCMQCPDCIYYGFAIGESGSEKSKVFVDTAYSLTGYDESHQQLSFNALYEEGKMTRQGETRSSFGEQDHVLPQVFFPAVITVKDPTESEFLYVLNNIRRTKSYGAQTTRTGKVENHIVGLVFADGEIFSNLKFTQKMYDLLKHDKDKLKTPLNPDEVIQAAVTAMPELLKDDGVVSTMYAADDLDKILAEVNAILADEAQLKEVLKQATQETQQYYNHYIGKEKKK</sequence>
<dbReference type="Proteomes" id="UP000030661">
    <property type="component" value="Unassembled WGS sequence"/>
</dbReference>
<name>A0A081CA94_VECG1</name>
<dbReference type="eggNOG" id="ENOG502Z850">
    <property type="taxonomic scope" value="Bacteria"/>
</dbReference>
<reference evidence="1" key="1">
    <citation type="journal article" date="2015" name="PeerJ">
        <title>First genomic representation of candidate bacterial phylum KSB3 points to enhanced environmental sensing as a trigger of wastewater bulking.</title>
        <authorList>
            <person name="Sekiguchi Y."/>
            <person name="Ohashi A."/>
            <person name="Parks D.H."/>
            <person name="Yamauchi T."/>
            <person name="Tyson G.W."/>
            <person name="Hugenholtz P."/>
        </authorList>
    </citation>
    <scope>NUCLEOTIDE SEQUENCE [LARGE SCALE GENOMIC DNA]</scope>
</reference>
<dbReference type="STRING" id="1499967.U27_01400"/>
<dbReference type="EMBL" id="DF820480">
    <property type="protein sequence ID" value="GAK61499.1"/>
    <property type="molecule type" value="Genomic_DNA"/>
</dbReference>
<proteinExistence type="predicted"/>
<evidence type="ECO:0000313" key="2">
    <source>
        <dbReference type="Proteomes" id="UP000030661"/>
    </source>
</evidence>
<evidence type="ECO:0000313" key="1">
    <source>
        <dbReference type="EMBL" id="GAK61499.1"/>
    </source>
</evidence>
<protein>
    <submittedName>
        <fullName evidence="1">CRISPR-associated protein Csc2</fullName>
    </submittedName>
</protein>
<accession>A0A081CA94</accession>
<dbReference type="InterPro" id="IPR017574">
    <property type="entry name" value="CRISPR-assoc_prot_Cas7/Csc2"/>
</dbReference>
<dbReference type="AlphaFoldDB" id="A0A081CA94"/>
<dbReference type="Pfam" id="PF18320">
    <property type="entry name" value="Csc2"/>
    <property type="match status" value="1"/>
</dbReference>
<organism evidence="1">
    <name type="scientific">Vecturithrix granuli</name>
    <dbReference type="NCBI Taxonomy" id="1499967"/>
    <lineage>
        <taxon>Bacteria</taxon>
        <taxon>Candidatus Moduliflexota</taxon>
        <taxon>Candidatus Vecturitrichia</taxon>
        <taxon>Candidatus Vecturitrichales</taxon>
        <taxon>Candidatus Vecturitrichaceae</taxon>
        <taxon>Candidatus Vecturithrix</taxon>
    </lineage>
</organism>
<dbReference type="HOGENOM" id="CLU_836051_0_0_0"/>
<dbReference type="NCBIfam" id="TIGR03157">
    <property type="entry name" value="cas_Csc2"/>
    <property type="match status" value="1"/>
</dbReference>